<sequence>MPQQIKPALVRIVLFAAAFAAAIFYSARKELERDALAPTHHARTAAPMKQNADGGGQHSTSVTLVNITRGPCPPLFGATVAVVNDDAKVQAGTQALIAKNFDVRTLKQLSQQGDVFAALVLFQKARPCSEAARHMDSMEFDAPNAGRLSARECSQLPARFLRNPINILIPAADAGASAAKLLISKNAPTVASIMTILKDTTPQEDADLRALAERHGLDAARSGSESAMALLAHSYLSGTFGRRDAAGAYAIVQAWAHSGSAENHDRAGYLQSQLSTTELENAKSLLRRCGAQNNSASSIMLSPFN</sequence>
<evidence type="ECO:0000256" key="2">
    <source>
        <dbReference type="SAM" id="Phobius"/>
    </source>
</evidence>
<name>A0AA48WAN4_9BURK</name>
<keyword evidence="2" id="KW-1133">Transmembrane helix</keyword>
<keyword evidence="4" id="KW-1185">Reference proteome</keyword>
<organism evidence="3 4">
    <name type="scientific">Massilia antarctica</name>
    <dbReference type="NCBI Taxonomy" id="2765360"/>
    <lineage>
        <taxon>Bacteria</taxon>
        <taxon>Pseudomonadati</taxon>
        <taxon>Pseudomonadota</taxon>
        <taxon>Betaproteobacteria</taxon>
        <taxon>Burkholderiales</taxon>
        <taxon>Oxalobacteraceae</taxon>
        <taxon>Telluria group</taxon>
        <taxon>Massilia</taxon>
    </lineage>
</organism>
<dbReference type="Gene3D" id="1.25.40.10">
    <property type="entry name" value="Tetratricopeptide repeat domain"/>
    <property type="match status" value="1"/>
</dbReference>
<keyword evidence="2" id="KW-0812">Transmembrane</keyword>
<evidence type="ECO:0000256" key="1">
    <source>
        <dbReference type="SAM" id="MobiDB-lite"/>
    </source>
</evidence>
<accession>A0AA48WAN4</accession>
<protein>
    <recommendedName>
        <fullName evidence="5">Sel1 repeat family protein</fullName>
    </recommendedName>
</protein>
<reference evidence="3 4" key="1">
    <citation type="submission" date="2020-11" db="EMBL/GenBank/DDBJ databases">
        <authorList>
            <person name="Sun Q."/>
        </authorList>
    </citation>
    <scope>NUCLEOTIDE SEQUENCE [LARGE SCALE GENOMIC DNA]</scope>
    <source>
        <strain evidence="3 4">P8398</strain>
    </source>
</reference>
<evidence type="ECO:0000313" key="4">
    <source>
        <dbReference type="Proteomes" id="UP000662888"/>
    </source>
</evidence>
<dbReference type="Proteomes" id="UP000662888">
    <property type="component" value="Chromosome"/>
</dbReference>
<dbReference type="EMBL" id="CP065053">
    <property type="protein sequence ID" value="QPI48014.1"/>
    <property type="molecule type" value="Genomic_DNA"/>
</dbReference>
<dbReference type="InterPro" id="IPR011990">
    <property type="entry name" value="TPR-like_helical_dom_sf"/>
</dbReference>
<dbReference type="RefSeq" id="WP_206087658.1">
    <property type="nucleotide sequence ID" value="NZ_CP065053.1"/>
</dbReference>
<feature type="region of interest" description="Disordered" evidence="1">
    <location>
        <begin position="40"/>
        <end position="60"/>
    </location>
</feature>
<evidence type="ECO:0000313" key="3">
    <source>
        <dbReference type="EMBL" id="QPI48014.1"/>
    </source>
</evidence>
<evidence type="ECO:0008006" key="5">
    <source>
        <dbReference type="Google" id="ProtNLM"/>
    </source>
</evidence>
<proteinExistence type="predicted"/>
<gene>
    <name evidence="3" type="ORF">IV454_20940</name>
</gene>
<feature type="transmembrane region" description="Helical" evidence="2">
    <location>
        <begin position="9"/>
        <end position="27"/>
    </location>
</feature>
<keyword evidence="2" id="KW-0472">Membrane</keyword>